<dbReference type="PIRSF" id="PIRSF000097">
    <property type="entry name" value="AKR"/>
    <property type="match status" value="1"/>
</dbReference>
<keyword evidence="6" id="KW-1185">Reference proteome</keyword>
<reference evidence="5 6" key="1">
    <citation type="submission" date="2019-06" db="EMBL/GenBank/DDBJ databases">
        <title>Whole genome shotgun sequence of Acetobacter orleanensis NBRC 13752.</title>
        <authorList>
            <person name="Hosoyama A."/>
            <person name="Uohara A."/>
            <person name="Ohji S."/>
            <person name="Ichikawa N."/>
        </authorList>
    </citation>
    <scope>NUCLEOTIDE SEQUENCE [LARGE SCALE GENOMIC DNA]</scope>
    <source>
        <strain evidence="5 6">NBRC 13752</strain>
    </source>
</reference>
<dbReference type="InterPro" id="IPR036812">
    <property type="entry name" value="NAD(P)_OxRdtase_dom_sf"/>
</dbReference>
<dbReference type="PANTHER" id="PTHR43638:SF3">
    <property type="entry name" value="ALDEHYDE REDUCTASE"/>
    <property type="match status" value="1"/>
</dbReference>
<accession>A0A4Y3TGL8</accession>
<evidence type="ECO:0000256" key="1">
    <source>
        <dbReference type="PIRSR" id="PIRSR000097-1"/>
    </source>
</evidence>
<dbReference type="EMBL" id="BJMU01000001">
    <property type="protein sequence ID" value="GEB82081.1"/>
    <property type="molecule type" value="Genomic_DNA"/>
</dbReference>
<dbReference type="CDD" id="cd19138">
    <property type="entry name" value="AKR_YeaE"/>
    <property type="match status" value="1"/>
</dbReference>
<evidence type="ECO:0000313" key="5">
    <source>
        <dbReference type="EMBL" id="GEB82081.1"/>
    </source>
</evidence>
<dbReference type="AlphaFoldDB" id="A0A4Y3TGL8"/>
<comment type="caution">
    <text evidence="5">The sequence shown here is derived from an EMBL/GenBank/DDBJ whole genome shotgun (WGS) entry which is preliminary data.</text>
</comment>
<gene>
    <name evidence="5" type="ORF">AOR01nite_05580</name>
</gene>
<dbReference type="GO" id="GO:0016491">
    <property type="term" value="F:oxidoreductase activity"/>
    <property type="evidence" value="ECO:0007669"/>
    <property type="project" value="InterPro"/>
</dbReference>
<proteinExistence type="predicted"/>
<dbReference type="PANTHER" id="PTHR43638">
    <property type="entry name" value="OXIDOREDUCTASE, ALDO/KETO REDUCTASE FAMILY PROTEIN"/>
    <property type="match status" value="1"/>
</dbReference>
<protein>
    <recommendedName>
        <fullName evidence="4">NADP-dependent oxidoreductase domain-containing protein</fullName>
    </recommendedName>
</protein>
<dbReference type="Proteomes" id="UP000317617">
    <property type="component" value="Unassembled WGS sequence"/>
</dbReference>
<name>A0A4Y3TGL8_9PROT</name>
<evidence type="ECO:0000313" key="6">
    <source>
        <dbReference type="Proteomes" id="UP000317617"/>
    </source>
</evidence>
<feature type="binding site" evidence="2">
    <location>
        <position position="119"/>
    </location>
    <ligand>
        <name>substrate</name>
    </ligand>
</feature>
<feature type="site" description="Lowers pKa of active site Tyr" evidence="3">
    <location>
        <position position="86"/>
    </location>
</feature>
<feature type="active site" description="Proton donor" evidence="1">
    <location>
        <position position="61"/>
    </location>
</feature>
<dbReference type="InterPro" id="IPR023210">
    <property type="entry name" value="NADP_OxRdtase_dom"/>
</dbReference>
<dbReference type="Gene3D" id="3.20.20.100">
    <property type="entry name" value="NADP-dependent oxidoreductase domain"/>
    <property type="match status" value="1"/>
</dbReference>
<dbReference type="STRING" id="104099.AD949_09025"/>
<dbReference type="InterPro" id="IPR020471">
    <property type="entry name" value="AKR"/>
</dbReference>
<feature type="domain" description="NADP-dependent oxidoreductase" evidence="4">
    <location>
        <begin position="23"/>
        <end position="277"/>
    </location>
</feature>
<evidence type="ECO:0000256" key="3">
    <source>
        <dbReference type="PIRSR" id="PIRSR000097-3"/>
    </source>
</evidence>
<sequence length="291" mass="31958">MKKDTDMMAKTVTLPDGTKLPALGMGTWNMGDSSASWKDEVATLRHGVEAGLKVVDTAEMYGQGRSESLVGEAMRDVRDDIFLVSKVLPSNASAEGVAKACRSSLRRLATDRIDLYLLHWRGSVPLAETIEAFRKLKEDGLIRYWGVSNFDVDDMQDLEKYTRSCECASNQILYNLEHRGVEYDLLDTNRFRHVMTMAYSPIGQGGELLQNSAVKAVAARHTTSNGPASPAQIALAWVLRMSNVMAIPKASSLAHIKDNIAAQEITLTEDDLAALDAAFPPPSRKTPLDMI</sequence>
<dbReference type="PRINTS" id="PR00069">
    <property type="entry name" value="ALDKETRDTASE"/>
</dbReference>
<organism evidence="5 6">
    <name type="scientific">Acetobacter orleanensis</name>
    <dbReference type="NCBI Taxonomy" id="104099"/>
    <lineage>
        <taxon>Bacteria</taxon>
        <taxon>Pseudomonadati</taxon>
        <taxon>Pseudomonadota</taxon>
        <taxon>Alphaproteobacteria</taxon>
        <taxon>Acetobacterales</taxon>
        <taxon>Acetobacteraceae</taxon>
        <taxon>Acetobacter</taxon>
    </lineage>
</organism>
<dbReference type="Pfam" id="PF00248">
    <property type="entry name" value="Aldo_ket_red"/>
    <property type="match status" value="1"/>
</dbReference>
<evidence type="ECO:0000259" key="4">
    <source>
        <dbReference type="Pfam" id="PF00248"/>
    </source>
</evidence>
<evidence type="ECO:0000256" key="2">
    <source>
        <dbReference type="PIRSR" id="PIRSR000097-2"/>
    </source>
</evidence>
<dbReference type="SUPFAM" id="SSF51430">
    <property type="entry name" value="NAD(P)-linked oxidoreductase"/>
    <property type="match status" value="1"/>
</dbReference>